<protein>
    <submittedName>
        <fullName evidence="2">Type IV pilus minor pilin PilW</fullName>
    </submittedName>
</protein>
<keyword evidence="1" id="KW-1133">Transmembrane helix</keyword>
<reference evidence="2 3" key="1">
    <citation type="submission" date="2008-07" db="EMBL/GenBank/DDBJ databases">
        <title>Complete sequence of Geobacter bemidjiensis BEM.</title>
        <authorList>
            <consortium name="US DOE Joint Genome Institute"/>
            <person name="Lucas S."/>
            <person name="Copeland A."/>
            <person name="Lapidus A."/>
            <person name="Glavina del Rio T."/>
            <person name="Dalin E."/>
            <person name="Tice H."/>
            <person name="Bruce D."/>
            <person name="Goodwin L."/>
            <person name="Pitluck S."/>
            <person name="Kiss H."/>
            <person name="Brettin T."/>
            <person name="Detter J.C."/>
            <person name="Han C."/>
            <person name="Kuske C.R."/>
            <person name="Schmutz J."/>
            <person name="Larimer F."/>
            <person name="Land M."/>
            <person name="Hauser L."/>
            <person name="Kyrpides N."/>
            <person name="Lykidis A."/>
            <person name="Lovley D."/>
            <person name="Richardson P."/>
        </authorList>
    </citation>
    <scope>NUCLEOTIDE SEQUENCE [LARGE SCALE GENOMIC DNA]</scope>
    <source>
        <strain evidence="3">ATCC BAA-1014 / DSM 16622 / JCM 12645 / Bem</strain>
    </source>
</reference>
<dbReference type="KEGG" id="gbm:Gbem_2342"/>
<keyword evidence="3" id="KW-1185">Reference proteome</keyword>
<evidence type="ECO:0000256" key="1">
    <source>
        <dbReference type="SAM" id="Phobius"/>
    </source>
</evidence>
<dbReference type="HOGENOM" id="CLU_777836_0_0_7"/>
<evidence type="ECO:0000313" key="3">
    <source>
        <dbReference type="Proteomes" id="UP000008825"/>
    </source>
</evidence>
<gene>
    <name evidence="2" type="primary">pilW-2</name>
    <name evidence="2" type="ordered locus">Gbem_2342</name>
</gene>
<dbReference type="eggNOG" id="COG4968">
    <property type="taxonomic scope" value="Bacteria"/>
</dbReference>
<dbReference type="Proteomes" id="UP000008825">
    <property type="component" value="Chromosome"/>
</dbReference>
<dbReference type="AlphaFoldDB" id="B5EF45"/>
<dbReference type="EMBL" id="CP001124">
    <property type="protein sequence ID" value="ACH39354.2"/>
    <property type="molecule type" value="Genomic_DNA"/>
</dbReference>
<organism evidence="2 3">
    <name type="scientific">Citrifermentans bemidjiense (strain ATCC BAA-1014 / DSM 16622 / JCM 12645 / Bem)</name>
    <name type="common">Geobacter bemidjiensis</name>
    <dbReference type="NCBI Taxonomy" id="404380"/>
    <lineage>
        <taxon>Bacteria</taxon>
        <taxon>Pseudomonadati</taxon>
        <taxon>Thermodesulfobacteriota</taxon>
        <taxon>Desulfuromonadia</taxon>
        <taxon>Geobacterales</taxon>
        <taxon>Geobacteraceae</taxon>
        <taxon>Citrifermentans</taxon>
    </lineage>
</organism>
<dbReference type="RefSeq" id="WP_012530776.1">
    <property type="nucleotide sequence ID" value="NC_011146.1"/>
</dbReference>
<keyword evidence="1" id="KW-0812">Transmembrane</keyword>
<name>B5EF45_CITBB</name>
<feature type="transmembrane region" description="Helical" evidence="1">
    <location>
        <begin position="12"/>
        <end position="30"/>
    </location>
</feature>
<sequence length="417" mass="44960">MRNDNGYTLAEMLVAMGIFLFVILAANQAFQRIVALSSQNSSSLVSNIEGVVGLELLRYDIEHAGYGLPWRFQSYTGAIVFRNLGGSANAEVIAANGALAQGMDSASLNAVDSGDIRALAAGTCSKEVNGSDTANVSGGPDYLVVRSGMAALNRGTGDVSRKWSYLNYSSTGTENQSYLKKWYNAEDLGPGDRATAILSIFTTSGAEEKILLMDGLDFEVKIGAGGALPAGESFKPADGSHIVTAYGLANSPGLGSVLRMPYHRTDYYLSRPASAPPTCNPGTGILYKAVVDQATGRFATPYPLLNCVADLQVEFEYDAKDDGDISYLSGSTLNSYDAADIRDHVKVVRVYLLVQEGRRDDSFKYSGDSIQVGDRARPTTSGRTLSATEMATLFTNDWRKYRWKLYTIVTRPKNLVQ</sequence>
<dbReference type="OrthoDB" id="5430888at2"/>
<accession>B5EF45</accession>
<dbReference type="Pfam" id="PF07963">
    <property type="entry name" value="N_methyl"/>
    <property type="match status" value="1"/>
</dbReference>
<reference evidence="2 3" key="2">
    <citation type="journal article" date="2010" name="BMC Genomics">
        <title>The genome of Geobacter bemidjiensis, exemplar for the subsurface clade of Geobacter species that predominate in Fe(III)-reducing subsurface environments.</title>
        <authorList>
            <person name="Aklujkar M."/>
            <person name="Young N.D."/>
            <person name="Holmes D."/>
            <person name="Chavan M."/>
            <person name="Risso C."/>
            <person name="Kiss H.E."/>
            <person name="Han C.S."/>
            <person name="Land M.L."/>
            <person name="Lovley D.R."/>
        </authorList>
    </citation>
    <scope>NUCLEOTIDE SEQUENCE [LARGE SCALE GENOMIC DNA]</scope>
    <source>
        <strain evidence="3">ATCC BAA-1014 / DSM 16622 / JCM 12645 / Bem</strain>
    </source>
</reference>
<dbReference type="STRING" id="404380.Gbem_2342"/>
<dbReference type="InterPro" id="IPR012902">
    <property type="entry name" value="N_methyl_site"/>
</dbReference>
<keyword evidence="1" id="KW-0472">Membrane</keyword>
<evidence type="ECO:0000313" key="2">
    <source>
        <dbReference type="EMBL" id="ACH39354.2"/>
    </source>
</evidence>
<proteinExistence type="predicted"/>